<proteinExistence type="predicted"/>
<organism evidence="2 3">
    <name type="scientific">Zootermopsis nevadensis</name>
    <name type="common">Dampwood termite</name>
    <dbReference type="NCBI Taxonomy" id="136037"/>
    <lineage>
        <taxon>Eukaryota</taxon>
        <taxon>Metazoa</taxon>
        <taxon>Ecdysozoa</taxon>
        <taxon>Arthropoda</taxon>
        <taxon>Hexapoda</taxon>
        <taxon>Insecta</taxon>
        <taxon>Pterygota</taxon>
        <taxon>Neoptera</taxon>
        <taxon>Polyneoptera</taxon>
        <taxon>Dictyoptera</taxon>
        <taxon>Blattodea</taxon>
        <taxon>Blattoidea</taxon>
        <taxon>Termitoidae</taxon>
        <taxon>Termopsidae</taxon>
        <taxon>Zootermopsis</taxon>
    </lineage>
</organism>
<keyword evidence="1" id="KW-0175">Coiled coil</keyword>
<keyword evidence="3" id="KW-1185">Reference proteome</keyword>
<dbReference type="AlphaFoldDB" id="A0A067R3K4"/>
<dbReference type="Proteomes" id="UP000027135">
    <property type="component" value="Unassembled WGS sequence"/>
</dbReference>
<dbReference type="EMBL" id="KK852728">
    <property type="protein sequence ID" value="KDR17594.1"/>
    <property type="molecule type" value="Genomic_DNA"/>
</dbReference>
<sequence length="264" mass="30579">MEVQHLREELKQKDFLRRSQKSQLTVLEEQLQAARGIMAQQKTEQDKELSRRDERLQQCEQELLHMTMLDTANNASRNQVAEQVKVIEYMKSENERKNMDIAGLTEKCNSMEALINGLKLAVLNHEAEKVLRDVRQSLYEDEIKCVAELKGQLDRTKRMMVFRDEEIERHKAALVLAASEIDACRNRYLEVVERIEVLQAEECLQKEVNVVKYTQNFTDDVVIQAISTAHECAAKDTMLVKPNNGHHCTESASLLIPLLERMDR</sequence>
<evidence type="ECO:0000313" key="3">
    <source>
        <dbReference type="Proteomes" id="UP000027135"/>
    </source>
</evidence>
<evidence type="ECO:0000256" key="1">
    <source>
        <dbReference type="SAM" id="Coils"/>
    </source>
</evidence>
<dbReference type="InParanoid" id="A0A067R3K4"/>
<reference evidence="2 3" key="1">
    <citation type="journal article" date="2014" name="Nat. Commun.">
        <title>Molecular traces of alternative social organization in a termite genome.</title>
        <authorList>
            <person name="Terrapon N."/>
            <person name="Li C."/>
            <person name="Robertson H.M."/>
            <person name="Ji L."/>
            <person name="Meng X."/>
            <person name="Booth W."/>
            <person name="Chen Z."/>
            <person name="Childers C.P."/>
            <person name="Glastad K.M."/>
            <person name="Gokhale K."/>
            <person name="Gowin J."/>
            <person name="Gronenberg W."/>
            <person name="Hermansen R.A."/>
            <person name="Hu H."/>
            <person name="Hunt B.G."/>
            <person name="Huylmans A.K."/>
            <person name="Khalil S.M."/>
            <person name="Mitchell R.D."/>
            <person name="Munoz-Torres M.C."/>
            <person name="Mustard J.A."/>
            <person name="Pan H."/>
            <person name="Reese J.T."/>
            <person name="Scharf M.E."/>
            <person name="Sun F."/>
            <person name="Vogel H."/>
            <person name="Xiao J."/>
            <person name="Yang W."/>
            <person name="Yang Z."/>
            <person name="Yang Z."/>
            <person name="Zhou J."/>
            <person name="Zhu J."/>
            <person name="Brent C.S."/>
            <person name="Elsik C.G."/>
            <person name="Goodisman M.A."/>
            <person name="Liberles D.A."/>
            <person name="Roe R.M."/>
            <person name="Vargo E.L."/>
            <person name="Vilcinskas A."/>
            <person name="Wang J."/>
            <person name="Bornberg-Bauer E."/>
            <person name="Korb J."/>
            <person name="Zhang G."/>
            <person name="Liebig J."/>
        </authorList>
    </citation>
    <scope>NUCLEOTIDE SEQUENCE [LARGE SCALE GENOMIC DNA]</scope>
    <source>
        <tissue evidence="2">Whole organism</tissue>
    </source>
</reference>
<protein>
    <submittedName>
        <fullName evidence="2">Uncharacterized protein</fullName>
    </submittedName>
</protein>
<evidence type="ECO:0000313" key="2">
    <source>
        <dbReference type="EMBL" id="KDR17594.1"/>
    </source>
</evidence>
<feature type="coiled-coil region" evidence="1">
    <location>
        <begin position="24"/>
        <end position="62"/>
    </location>
</feature>
<gene>
    <name evidence="2" type="ORF">L798_08524</name>
</gene>
<name>A0A067R3K4_ZOONE</name>
<accession>A0A067R3K4</accession>